<comment type="caution">
    <text evidence="7">The sequence shown here is derived from an EMBL/GenBank/DDBJ whole genome shotgun (WGS) entry which is preliminary data.</text>
</comment>
<feature type="transmembrane region" description="Helical" evidence="5">
    <location>
        <begin position="216"/>
        <end position="232"/>
    </location>
</feature>
<comment type="subcellular location">
    <subcellularLocation>
        <location evidence="1">Membrane</location>
        <topology evidence="1">Multi-pass membrane protein</topology>
    </subcellularLocation>
</comment>
<feature type="transmembrane region" description="Helical" evidence="5">
    <location>
        <begin position="26"/>
        <end position="45"/>
    </location>
</feature>
<accession>A0A2S3V2Z9</accession>
<evidence type="ECO:0000259" key="6">
    <source>
        <dbReference type="Pfam" id="PF04932"/>
    </source>
</evidence>
<evidence type="ECO:0000256" key="1">
    <source>
        <dbReference type="ARBA" id="ARBA00004141"/>
    </source>
</evidence>
<keyword evidence="7" id="KW-0436">Ligase</keyword>
<feature type="transmembrane region" description="Helical" evidence="5">
    <location>
        <begin position="355"/>
        <end position="373"/>
    </location>
</feature>
<dbReference type="InterPro" id="IPR007016">
    <property type="entry name" value="O-antigen_ligase-rel_domated"/>
</dbReference>
<dbReference type="RefSeq" id="WP_235867046.1">
    <property type="nucleotide sequence ID" value="NZ_PPCN01000001.1"/>
</dbReference>
<feature type="transmembrane region" description="Helical" evidence="5">
    <location>
        <begin position="393"/>
        <end position="412"/>
    </location>
</feature>
<keyword evidence="3 5" id="KW-1133">Transmembrane helix</keyword>
<feature type="transmembrane region" description="Helical" evidence="5">
    <location>
        <begin position="118"/>
        <end position="138"/>
    </location>
</feature>
<evidence type="ECO:0000256" key="5">
    <source>
        <dbReference type="SAM" id="Phobius"/>
    </source>
</evidence>
<feature type="transmembrane region" description="Helical" evidence="5">
    <location>
        <begin position="261"/>
        <end position="280"/>
    </location>
</feature>
<protein>
    <submittedName>
        <fullName evidence="7">O-antigen ligase</fullName>
    </submittedName>
</protein>
<keyword evidence="4 5" id="KW-0472">Membrane</keyword>
<feature type="transmembrane region" description="Helical" evidence="5">
    <location>
        <begin position="192"/>
        <end position="211"/>
    </location>
</feature>
<dbReference type="EMBL" id="PPCN01000001">
    <property type="protein sequence ID" value="POF34316.1"/>
    <property type="molecule type" value="Genomic_DNA"/>
</dbReference>
<dbReference type="GO" id="GO:0016020">
    <property type="term" value="C:membrane"/>
    <property type="evidence" value="ECO:0007669"/>
    <property type="project" value="UniProtKB-SubCell"/>
</dbReference>
<gene>
    <name evidence="7" type="ORF">CLV41_101770</name>
</gene>
<reference evidence="7 8" key="1">
    <citation type="submission" date="2018-01" db="EMBL/GenBank/DDBJ databases">
        <title>Genomic Encyclopedia of Archaeal and Bacterial Type Strains, Phase II (KMG-II): from individual species to whole genera.</title>
        <authorList>
            <person name="Goeker M."/>
        </authorList>
    </citation>
    <scope>NUCLEOTIDE SEQUENCE [LARGE SCALE GENOMIC DNA]</scope>
    <source>
        <strain evidence="7 8">DSM 17023</strain>
    </source>
</reference>
<evidence type="ECO:0000313" key="8">
    <source>
        <dbReference type="Proteomes" id="UP000236959"/>
    </source>
</evidence>
<dbReference type="PANTHER" id="PTHR37422">
    <property type="entry name" value="TEICHURONIC ACID BIOSYNTHESIS PROTEIN TUAE"/>
    <property type="match status" value="1"/>
</dbReference>
<dbReference type="InterPro" id="IPR051533">
    <property type="entry name" value="WaaL-like"/>
</dbReference>
<dbReference type="GO" id="GO:0016874">
    <property type="term" value="F:ligase activity"/>
    <property type="evidence" value="ECO:0007669"/>
    <property type="project" value="UniProtKB-KW"/>
</dbReference>
<proteinExistence type="predicted"/>
<dbReference type="AlphaFoldDB" id="A0A2S3V2Z9"/>
<evidence type="ECO:0000256" key="4">
    <source>
        <dbReference type="ARBA" id="ARBA00023136"/>
    </source>
</evidence>
<evidence type="ECO:0000256" key="2">
    <source>
        <dbReference type="ARBA" id="ARBA00022692"/>
    </source>
</evidence>
<name>A0A2S3V2Z9_9HYPH</name>
<organism evidence="7 8">
    <name type="scientific">Roseibium marinum</name>
    <dbReference type="NCBI Taxonomy" id="281252"/>
    <lineage>
        <taxon>Bacteria</taxon>
        <taxon>Pseudomonadati</taxon>
        <taxon>Pseudomonadota</taxon>
        <taxon>Alphaproteobacteria</taxon>
        <taxon>Hyphomicrobiales</taxon>
        <taxon>Stappiaceae</taxon>
        <taxon>Roseibium</taxon>
    </lineage>
</organism>
<feature type="domain" description="O-antigen ligase-related" evidence="6">
    <location>
        <begin position="202"/>
        <end position="366"/>
    </location>
</feature>
<dbReference type="PANTHER" id="PTHR37422:SF21">
    <property type="entry name" value="EXOQ-LIKE PROTEIN"/>
    <property type="match status" value="1"/>
</dbReference>
<evidence type="ECO:0000256" key="3">
    <source>
        <dbReference type="ARBA" id="ARBA00022989"/>
    </source>
</evidence>
<feature type="transmembrane region" description="Helical" evidence="5">
    <location>
        <begin position="90"/>
        <end position="112"/>
    </location>
</feature>
<feature type="transmembrane region" description="Helical" evidence="5">
    <location>
        <begin position="238"/>
        <end position="254"/>
    </location>
</feature>
<sequence length="458" mass="49968">MYSTTPIPPMHSVHTGVRTRGRSGGWILTAALFLGVFFYFWIGLAPFPNPNAANLTTPYGGSSNRFNQIVVALMSGILLFVVFGKSNRRFLLCPHGLLLAILAWFAFASLFAGDPGTAFRRIVFAILVCSCGSAILLLPRSREQFTTLICIALTAVIGIAYYGVVALPHLAIHQFTDALEQQLAGDWRGHMGHKNVAAAAMVFAIFFGLYISRVKSTLLGSMIVIAATLFLWKSGSKTSFAMLPLILLLSWIFERVRFLRPVIVIGGLVVVNTLLMSAAVSESIQQLLASAGVDPTFTDRTSIWAIALNAIERSPITGYGYQSFWQTEALFRSGYSLQSWAVTAANAHNGYLEQFINAGIPGFLLVVTWLVFLPIRYANKAFAGGNDQLLTRLFLRIWLFSLFFSCLESPFFGNAGPVWFTMLMGVFGLRLQAYAHLVAADPGKAATGAQSALATNPH</sequence>
<dbReference type="Pfam" id="PF04932">
    <property type="entry name" value="Wzy_C"/>
    <property type="match status" value="1"/>
</dbReference>
<keyword evidence="8" id="KW-1185">Reference proteome</keyword>
<feature type="transmembrane region" description="Helical" evidence="5">
    <location>
        <begin position="145"/>
        <end position="172"/>
    </location>
</feature>
<keyword evidence="2 5" id="KW-0812">Transmembrane</keyword>
<evidence type="ECO:0000313" key="7">
    <source>
        <dbReference type="EMBL" id="POF34316.1"/>
    </source>
</evidence>
<feature type="transmembrane region" description="Helical" evidence="5">
    <location>
        <begin position="65"/>
        <end position="83"/>
    </location>
</feature>
<dbReference type="Proteomes" id="UP000236959">
    <property type="component" value="Unassembled WGS sequence"/>
</dbReference>